<dbReference type="RefSeq" id="WP_208007775.1">
    <property type="nucleotide sequence ID" value="NZ_CP071796.1"/>
</dbReference>
<organism evidence="1 2">
    <name type="scientific">Ottowia testudinis</name>
    <dbReference type="NCBI Taxonomy" id="2816950"/>
    <lineage>
        <taxon>Bacteria</taxon>
        <taxon>Pseudomonadati</taxon>
        <taxon>Pseudomonadota</taxon>
        <taxon>Betaproteobacteria</taxon>
        <taxon>Burkholderiales</taxon>
        <taxon>Comamonadaceae</taxon>
        <taxon>Ottowia</taxon>
    </lineage>
</organism>
<dbReference type="KEGG" id="otd:J1M35_13925"/>
<dbReference type="AlphaFoldDB" id="A0A975CE78"/>
<evidence type="ECO:0000313" key="1">
    <source>
        <dbReference type="EMBL" id="QTD44217.1"/>
    </source>
</evidence>
<gene>
    <name evidence="1" type="ORF">J1M35_13925</name>
</gene>
<protein>
    <submittedName>
        <fullName evidence="1">Uncharacterized protein</fullName>
    </submittedName>
</protein>
<reference evidence="1" key="1">
    <citation type="submission" date="2021-03" db="EMBL/GenBank/DDBJ databases">
        <title>Ottowia sp. 27C isolated from the cloaca of a Giant Asian pond turtle (Heosemys grandis).</title>
        <authorList>
            <person name="Spergser J."/>
            <person name="Busse H.-J."/>
        </authorList>
    </citation>
    <scope>NUCLEOTIDE SEQUENCE</scope>
    <source>
        <strain evidence="1">27C</strain>
    </source>
</reference>
<accession>A0A975CE78</accession>
<dbReference type="EMBL" id="CP071796">
    <property type="protein sequence ID" value="QTD44217.1"/>
    <property type="molecule type" value="Genomic_DNA"/>
</dbReference>
<sequence>MALIDPTTIKAGRPHLPNMTGEALIERPVTFRLSTFGALKDYMREHQKRTGVALTNAAAVDLLIRKALGC</sequence>
<name>A0A975CE78_9BURK</name>
<evidence type="ECO:0000313" key="2">
    <source>
        <dbReference type="Proteomes" id="UP000663903"/>
    </source>
</evidence>
<keyword evidence="2" id="KW-1185">Reference proteome</keyword>
<proteinExistence type="predicted"/>
<dbReference type="Proteomes" id="UP000663903">
    <property type="component" value="Chromosome"/>
</dbReference>